<gene>
    <name evidence="2" type="ORF">B2A_10297</name>
</gene>
<proteinExistence type="predicted"/>
<accession>T0ZE79</accession>
<sequence length="107" mass="12336">SVWGRYYLRSVLGRNRAQLRAFSPVDQADHLRAPVLLLQGGRDQRAPVAGYREMVAAIHRHGTPIETLFEPNEGHGFFKTRHRVRAYRTILSFFKRYIGPKVSPDHP</sequence>
<feature type="non-terminal residue" evidence="2">
    <location>
        <position position="1"/>
    </location>
</feature>
<protein>
    <submittedName>
        <fullName evidence="2">Peptidase S9, prolyl oligopeptidase active site region domain protein</fullName>
        <ecNumber evidence="2">3.4.-.-</ecNumber>
    </submittedName>
</protein>
<dbReference type="SUPFAM" id="SSF53474">
    <property type="entry name" value="alpha/beta-Hydrolases"/>
    <property type="match status" value="1"/>
</dbReference>
<dbReference type="GO" id="GO:0006508">
    <property type="term" value="P:proteolysis"/>
    <property type="evidence" value="ECO:0007669"/>
    <property type="project" value="InterPro"/>
</dbReference>
<dbReference type="AlphaFoldDB" id="T0ZE79"/>
<dbReference type="EC" id="3.4.-.-" evidence="2"/>
<organism evidence="2">
    <name type="scientific">mine drainage metagenome</name>
    <dbReference type="NCBI Taxonomy" id="410659"/>
    <lineage>
        <taxon>unclassified sequences</taxon>
        <taxon>metagenomes</taxon>
        <taxon>ecological metagenomes</taxon>
    </lineage>
</organism>
<dbReference type="InterPro" id="IPR001375">
    <property type="entry name" value="Peptidase_S9_cat"/>
</dbReference>
<dbReference type="Gene3D" id="3.40.50.1820">
    <property type="entry name" value="alpha/beta hydrolase"/>
    <property type="match status" value="1"/>
</dbReference>
<feature type="domain" description="Peptidase S9 prolyl oligopeptidase catalytic" evidence="1">
    <location>
        <begin position="14"/>
        <end position="99"/>
    </location>
</feature>
<dbReference type="Pfam" id="PF00326">
    <property type="entry name" value="Peptidase_S9"/>
    <property type="match status" value="1"/>
</dbReference>
<reference evidence="2" key="1">
    <citation type="submission" date="2013-08" db="EMBL/GenBank/DDBJ databases">
        <authorList>
            <person name="Mendez C."/>
            <person name="Richter M."/>
            <person name="Ferrer M."/>
            <person name="Sanchez J."/>
        </authorList>
    </citation>
    <scope>NUCLEOTIDE SEQUENCE</scope>
</reference>
<comment type="caution">
    <text evidence="2">The sequence shown here is derived from an EMBL/GenBank/DDBJ whole genome shotgun (WGS) entry which is preliminary data.</text>
</comment>
<keyword evidence="2" id="KW-0378">Hydrolase</keyword>
<evidence type="ECO:0000313" key="2">
    <source>
        <dbReference type="EMBL" id="EQD42537.1"/>
    </source>
</evidence>
<dbReference type="GO" id="GO:0008236">
    <property type="term" value="F:serine-type peptidase activity"/>
    <property type="evidence" value="ECO:0007669"/>
    <property type="project" value="InterPro"/>
</dbReference>
<evidence type="ECO:0000259" key="1">
    <source>
        <dbReference type="Pfam" id="PF00326"/>
    </source>
</evidence>
<name>T0ZE79_9ZZZZ</name>
<reference evidence="2" key="2">
    <citation type="journal article" date="2014" name="ISME J.">
        <title>Microbial stratification in low pH oxic and suboxic macroscopic growths along an acid mine drainage.</title>
        <authorList>
            <person name="Mendez-Garcia C."/>
            <person name="Mesa V."/>
            <person name="Sprenger R.R."/>
            <person name="Richter M."/>
            <person name="Diez M.S."/>
            <person name="Solano J."/>
            <person name="Bargiela R."/>
            <person name="Golyshina O.V."/>
            <person name="Manteca A."/>
            <person name="Ramos J.L."/>
            <person name="Gallego J.R."/>
            <person name="Llorente I."/>
            <person name="Martins Dos Santos V.A."/>
            <person name="Jensen O.N."/>
            <person name="Pelaez A.I."/>
            <person name="Sanchez J."/>
            <person name="Ferrer M."/>
        </authorList>
    </citation>
    <scope>NUCLEOTIDE SEQUENCE</scope>
</reference>
<dbReference type="InterPro" id="IPR029058">
    <property type="entry name" value="AB_hydrolase_fold"/>
</dbReference>
<dbReference type="EMBL" id="AUZZ01007423">
    <property type="protein sequence ID" value="EQD42537.1"/>
    <property type="molecule type" value="Genomic_DNA"/>
</dbReference>